<dbReference type="GO" id="GO:0005829">
    <property type="term" value="C:cytosol"/>
    <property type="evidence" value="ECO:0000318"/>
    <property type="project" value="GO_Central"/>
</dbReference>
<dbReference type="InterPro" id="IPR021135">
    <property type="entry name" value="PEP_COase"/>
</dbReference>
<dbReference type="GO" id="GO:0006099">
    <property type="term" value="P:tricarboxylic acid cycle"/>
    <property type="evidence" value="ECO:0007669"/>
    <property type="project" value="InterPro"/>
</dbReference>
<evidence type="ECO:0000313" key="3">
    <source>
        <dbReference type="Proteomes" id="UP000001514"/>
    </source>
</evidence>
<evidence type="ECO:0000313" key="2">
    <source>
        <dbReference type="EMBL" id="EFJ33022.1"/>
    </source>
</evidence>
<dbReference type="Gramene" id="EFJ33022">
    <property type="protein sequence ID" value="EFJ33022"/>
    <property type="gene ID" value="SELMODRAFT_407118"/>
</dbReference>
<dbReference type="GO" id="GO:0015977">
    <property type="term" value="P:carbon fixation"/>
    <property type="evidence" value="ECO:0007669"/>
    <property type="project" value="InterPro"/>
</dbReference>
<feature type="region of interest" description="Disordered" evidence="1">
    <location>
        <begin position="68"/>
        <end position="98"/>
    </location>
</feature>
<dbReference type="HOGENOM" id="CLU_649560_0_0_1"/>
<dbReference type="PANTHER" id="PTHR30523:SF33">
    <property type="entry name" value="PHOSPHOENOLPYRUVATE CARBOXYLASE 3"/>
    <property type="match status" value="1"/>
</dbReference>
<dbReference type="InterPro" id="IPR015813">
    <property type="entry name" value="Pyrv/PenolPyrv_kinase-like_dom"/>
</dbReference>
<dbReference type="AlphaFoldDB" id="D8R3Z0"/>
<sequence length="423" mass="47054">MAQESSDGKWWVQGLLEGAKYYLLKLRIRLIIITDIFQCLRNTITCNVKRKKRSDGCGHKANSAASGNIPANGRLSMGGGERAGHATPAPKLEDNNTGGLSVRSLLPPPIIAYRCLSSELPADQKPLTPCVTAAGFHENHQLRRQLCQSSEVTSQLLRSLLDFMRHVASFGLGLVRLDICQESERHTDVMDAIINHLGLELRSKRSLFGADLHMTEKVQDVLGTFYVISELPPDCFGAYVISMTTASSNVFTVELLQQECRQWEAGVTPTLGKIQGDYVLLGNSSRRRGKKREKFYQGLSDVDKLMAAEGKMRTSNGDAAGYDLVVVDAMHKEKFASSHARQIAGQRRISSMGFARRKEEYNNSFCLCGSQYCHGSYLNLGVEIHKMLSRSGIIRYVEFMNLDTASKKRRKDANFSYGVDTEN</sequence>
<dbReference type="Pfam" id="PF00311">
    <property type="entry name" value="PEPcase"/>
    <property type="match status" value="1"/>
</dbReference>
<keyword evidence="3" id="KW-1185">Reference proteome</keyword>
<dbReference type="InParanoid" id="D8R3Z0"/>
<dbReference type="PANTHER" id="PTHR30523">
    <property type="entry name" value="PHOSPHOENOLPYRUVATE CARBOXYLASE"/>
    <property type="match status" value="1"/>
</dbReference>
<gene>
    <name evidence="2" type="ORF">SELMODRAFT_407118</name>
</gene>
<protein>
    <submittedName>
        <fullName evidence="2">Uncharacterized protein</fullName>
    </submittedName>
</protein>
<accession>D8R3Z0</accession>
<name>D8R3Z0_SELML</name>
<dbReference type="EMBL" id="GL377571">
    <property type="protein sequence ID" value="EFJ33022.1"/>
    <property type="molecule type" value="Genomic_DNA"/>
</dbReference>
<reference evidence="2 3" key="1">
    <citation type="journal article" date="2011" name="Science">
        <title>The Selaginella genome identifies genetic changes associated with the evolution of vascular plants.</title>
        <authorList>
            <person name="Banks J.A."/>
            <person name="Nishiyama T."/>
            <person name="Hasebe M."/>
            <person name="Bowman J.L."/>
            <person name="Gribskov M."/>
            <person name="dePamphilis C."/>
            <person name="Albert V.A."/>
            <person name="Aono N."/>
            <person name="Aoyama T."/>
            <person name="Ambrose B.A."/>
            <person name="Ashton N.W."/>
            <person name="Axtell M.J."/>
            <person name="Barker E."/>
            <person name="Barker M.S."/>
            <person name="Bennetzen J.L."/>
            <person name="Bonawitz N.D."/>
            <person name="Chapple C."/>
            <person name="Cheng C."/>
            <person name="Correa L.G."/>
            <person name="Dacre M."/>
            <person name="DeBarry J."/>
            <person name="Dreyer I."/>
            <person name="Elias M."/>
            <person name="Engstrom E.M."/>
            <person name="Estelle M."/>
            <person name="Feng L."/>
            <person name="Finet C."/>
            <person name="Floyd S.K."/>
            <person name="Frommer W.B."/>
            <person name="Fujita T."/>
            <person name="Gramzow L."/>
            <person name="Gutensohn M."/>
            <person name="Harholt J."/>
            <person name="Hattori M."/>
            <person name="Heyl A."/>
            <person name="Hirai T."/>
            <person name="Hiwatashi Y."/>
            <person name="Ishikawa M."/>
            <person name="Iwata M."/>
            <person name="Karol K.G."/>
            <person name="Koehler B."/>
            <person name="Kolukisaoglu U."/>
            <person name="Kubo M."/>
            <person name="Kurata T."/>
            <person name="Lalonde S."/>
            <person name="Li K."/>
            <person name="Li Y."/>
            <person name="Litt A."/>
            <person name="Lyons E."/>
            <person name="Manning G."/>
            <person name="Maruyama T."/>
            <person name="Michael T.P."/>
            <person name="Mikami K."/>
            <person name="Miyazaki S."/>
            <person name="Morinaga S."/>
            <person name="Murata T."/>
            <person name="Mueller-Roeber B."/>
            <person name="Nelson D.R."/>
            <person name="Obara M."/>
            <person name="Oguri Y."/>
            <person name="Olmstead R.G."/>
            <person name="Onodera N."/>
            <person name="Petersen B.L."/>
            <person name="Pils B."/>
            <person name="Prigge M."/>
            <person name="Rensing S.A."/>
            <person name="Riano-Pachon D.M."/>
            <person name="Roberts A.W."/>
            <person name="Sato Y."/>
            <person name="Scheller H.V."/>
            <person name="Schulz B."/>
            <person name="Schulz C."/>
            <person name="Shakirov E.V."/>
            <person name="Shibagaki N."/>
            <person name="Shinohara N."/>
            <person name="Shippen D.E."/>
            <person name="Soerensen I."/>
            <person name="Sotooka R."/>
            <person name="Sugimoto N."/>
            <person name="Sugita M."/>
            <person name="Sumikawa N."/>
            <person name="Tanurdzic M."/>
            <person name="Theissen G."/>
            <person name="Ulvskov P."/>
            <person name="Wakazuki S."/>
            <person name="Weng J.K."/>
            <person name="Willats W.W."/>
            <person name="Wipf D."/>
            <person name="Wolf P.G."/>
            <person name="Yang L."/>
            <person name="Zimmer A.D."/>
            <person name="Zhu Q."/>
            <person name="Mitros T."/>
            <person name="Hellsten U."/>
            <person name="Loque D."/>
            <person name="Otillar R."/>
            <person name="Salamov A."/>
            <person name="Schmutz J."/>
            <person name="Shapiro H."/>
            <person name="Lindquist E."/>
            <person name="Lucas S."/>
            <person name="Rokhsar D."/>
            <person name="Grigoriev I.V."/>
        </authorList>
    </citation>
    <scope>NUCLEOTIDE SEQUENCE [LARGE SCALE GENOMIC DNA]</scope>
</reference>
<organism evidence="3">
    <name type="scientific">Selaginella moellendorffii</name>
    <name type="common">Spikemoss</name>
    <dbReference type="NCBI Taxonomy" id="88036"/>
    <lineage>
        <taxon>Eukaryota</taxon>
        <taxon>Viridiplantae</taxon>
        <taxon>Streptophyta</taxon>
        <taxon>Embryophyta</taxon>
        <taxon>Tracheophyta</taxon>
        <taxon>Lycopodiopsida</taxon>
        <taxon>Selaginellales</taxon>
        <taxon>Selaginellaceae</taxon>
        <taxon>Selaginella</taxon>
    </lineage>
</organism>
<dbReference type="GO" id="GO:0008964">
    <property type="term" value="F:phosphoenolpyruvate carboxylase activity"/>
    <property type="evidence" value="ECO:0000318"/>
    <property type="project" value="GO_Central"/>
</dbReference>
<dbReference type="STRING" id="88036.D8R3Z0"/>
<dbReference type="KEGG" id="smo:SELMODRAFT_407118"/>
<evidence type="ECO:0000256" key="1">
    <source>
        <dbReference type="SAM" id="MobiDB-lite"/>
    </source>
</evidence>
<dbReference type="eggNOG" id="ENOG502QPVS">
    <property type="taxonomic scope" value="Eukaryota"/>
</dbReference>
<proteinExistence type="predicted"/>
<dbReference type="Proteomes" id="UP000001514">
    <property type="component" value="Unassembled WGS sequence"/>
</dbReference>
<dbReference type="SUPFAM" id="SSF51621">
    <property type="entry name" value="Phosphoenolpyruvate/pyruvate domain"/>
    <property type="match status" value="1"/>
</dbReference>